<dbReference type="EMBL" id="ASPP01023600">
    <property type="protein sequence ID" value="ETO10191.1"/>
    <property type="molecule type" value="Genomic_DNA"/>
</dbReference>
<organism evidence="1 2">
    <name type="scientific">Reticulomyxa filosa</name>
    <dbReference type="NCBI Taxonomy" id="46433"/>
    <lineage>
        <taxon>Eukaryota</taxon>
        <taxon>Sar</taxon>
        <taxon>Rhizaria</taxon>
        <taxon>Retaria</taxon>
        <taxon>Foraminifera</taxon>
        <taxon>Monothalamids</taxon>
        <taxon>Reticulomyxidae</taxon>
        <taxon>Reticulomyxa</taxon>
    </lineage>
</organism>
<evidence type="ECO:0000313" key="2">
    <source>
        <dbReference type="Proteomes" id="UP000023152"/>
    </source>
</evidence>
<comment type="caution">
    <text evidence="1">The sequence shown here is derived from an EMBL/GenBank/DDBJ whole genome shotgun (WGS) entry which is preliminary data.</text>
</comment>
<protein>
    <submittedName>
        <fullName evidence="1">Uncharacterized protein</fullName>
    </submittedName>
</protein>
<dbReference type="AlphaFoldDB" id="X6M958"/>
<sequence>MSFSNGQIPVATCQHGVVGACYVCEWEYLTQLNAYQQQSWPLNPMAGTSPIYYQYDYNGNTNAQLQGQTAVEKNEDMSAHEETEYESGYDDALEYEWQEDSIEYEEMDYDVPYQSIFTMEELKELEQDIEKDMNKNEYLGMDNRPPPFEYDKENPPVLVTQEELKAGDVLCVYHPLKCVWFMNYSFVQFSKDTGEHGCPSSFEMALSDKRVTPEHQTVHVSCQPWPIIYRYIRPDNGLNIIAIVFIYFS</sequence>
<gene>
    <name evidence="1" type="ORF">RFI_27188</name>
</gene>
<dbReference type="Proteomes" id="UP000023152">
    <property type="component" value="Unassembled WGS sequence"/>
</dbReference>
<accession>X6M958</accession>
<keyword evidence="2" id="KW-1185">Reference proteome</keyword>
<evidence type="ECO:0000313" key="1">
    <source>
        <dbReference type="EMBL" id="ETO10191.1"/>
    </source>
</evidence>
<reference evidence="1 2" key="1">
    <citation type="journal article" date="2013" name="Curr. Biol.">
        <title>The Genome of the Foraminiferan Reticulomyxa filosa.</title>
        <authorList>
            <person name="Glockner G."/>
            <person name="Hulsmann N."/>
            <person name="Schleicher M."/>
            <person name="Noegel A.A."/>
            <person name="Eichinger L."/>
            <person name="Gallinger C."/>
            <person name="Pawlowski J."/>
            <person name="Sierra R."/>
            <person name="Euteneuer U."/>
            <person name="Pillet L."/>
            <person name="Moustafa A."/>
            <person name="Platzer M."/>
            <person name="Groth M."/>
            <person name="Szafranski K."/>
            <person name="Schliwa M."/>
        </authorList>
    </citation>
    <scope>NUCLEOTIDE SEQUENCE [LARGE SCALE GENOMIC DNA]</scope>
</reference>
<proteinExistence type="predicted"/>
<name>X6M958_RETFI</name>